<name>A0ABV0ZH12_9TELE</name>
<keyword evidence="1" id="KW-0449">Lipoprotein</keyword>
<gene>
    <name evidence="6" type="ORF">AMECASPLE_033608</name>
</gene>
<organism evidence="6 7">
    <name type="scientific">Ameca splendens</name>
    <dbReference type="NCBI Taxonomy" id="208324"/>
    <lineage>
        <taxon>Eukaryota</taxon>
        <taxon>Metazoa</taxon>
        <taxon>Chordata</taxon>
        <taxon>Craniata</taxon>
        <taxon>Vertebrata</taxon>
        <taxon>Euteleostomi</taxon>
        <taxon>Actinopterygii</taxon>
        <taxon>Neopterygii</taxon>
        <taxon>Teleostei</taxon>
        <taxon>Neoteleostei</taxon>
        <taxon>Acanthomorphata</taxon>
        <taxon>Ovalentaria</taxon>
        <taxon>Atherinomorphae</taxon>
        <taxon>Cyprinodontiformes</taxon>
        <taxon>Goodeidae</taxon>
        <taxon>Ameca</taxon>
    </lineage>
</organism>
<feature type="domain" description="Protein kinase" evidence="5">
    <location>
        <begin position="105"/>
        <end position="179"/>
    </location>
</feature>
<reference evidence="6 7" key="1">
    <citation type="submission" date="2021-06" db="EMBL/GenBank/DDBJ databases">
        <authorList>
            <person name="Palmer J.M."/>
        </authorList>
    </citation>
    <scope>NUCLEOTIDE SEQUENCE [LARGE SCALE GENOMIC DNA]</scope>
    <source>
        <strain evidence="6 7">AS_MEX2019</strain>
        <tissue evidence="6">Muscle</tissue>
    </source>
</reference>
<sequence length="179" mass="19897">MILRLGGCFDVQLVCFTCSHTEQDYFTSSASLITVLKQHCPFRSEPDQEMQLLPGNAVISHQHSHITETAVQQPNISEGVIQLLEGLGGRLLDSLKDVLVERNQLTLGKEVGKGEFGSVFEGIFTTQDGVDMKVAVKTMRVGIHSQQDLHEFLREAEIMKSFDHENVVKLLGKSFPKDA</sequence>
<evidence type="ECO:0000313" key="7">
    <source>
        <dbReference type="Proteomes" id="UP001469553"/>
    </source>
</evidence>
<keyword evidence="1" id="KW-0519">Myristate</keyword>
<dbReference type="EMBL" id="JAHRIP010061027">
    <property type="protein sequence ID" value="MEQ2305057.1"/>
    <property type="molecule type" value="Genomic_DNA"/>
</dbReference>
<dbReference type="Gene3D" id="3.30.200.20">
    <property type="entry name" value="Phosphorylase Kinase, domain 1"/>
    <property type="match status" value="1"/>
</dbReference>
<keyword evidence="3 4" id="KW-0067">ATP-binding</keyword>
<evidence type="ECO:0000256" key="3">
    <source>
        <dbReference type="ARBA" id="ARBA00022840"/>
    </source>
</evidence>
<dbReference type="PROSITE" id="PS00107">
    <property type="entry name" value="PROTEIN_KINASE_ATP"/>
    <property type="match status" value="1"/>
</dbReference>
<keyword evidence="2 4" id="KW-0547">Nucleotide-binding</keyword>
<dbReference type="SUPFAM" id="SSF56112">
    <property type="entry name" value="Protein kinase-like (PK-like)"/>
    <property type="match status" value="1"/>
</dbReference>
<dbReference type="PANTHER" id="PTHR24418">
    <property type="entry name" value="TYROSINE-PROTEIN KINASE"/>
    <property type="match status" value="1"/>
</dbReference>
<evidence type="ECO:0000256" key="1">
    <source>
        <dbReference type="ARBA" id="ARBA00022707"/>
    </source>
</evidence>
<evidence type="ECO:0000256" key="4">
    <source>
        <dbReference type="PROSITE-ProRule" id="PRU10141"/>
    </source>
</evidence>
<dbReference type="InterPro" id="IPR017441">
    <property type="entry name" value="Protein_kinase_ATP_BS"/>
</dbReference>
<dbReference type="InterPro" id="IPR011009">
    <property type="entry name" value="Kinase-like_dom_sf"/>
</dbReference>
<proteinExistence type="predicted"/>
<accession>A0ABV0ZH12</accession>
<evidence type="ECO:0000313" key="6">
    <source>
        <dbReference type="EMBL" id="MEQ2305057.1"/>
    </source>
</evidence>
<dbReference type="Proteomes" id="UP001469553">
    <property type="component" value="Unassembled WGS sequence"/>
</dbReference>
<evidence type="ECO:0000256" key="2">
    <source>
        <dbReference type="ARBA" id="ARBA00022741"/>
    </source>
</evidence>
<comment type="caution">
    <text evidence="6">The sequence shown here is derived from an EMBL/GenBank/DDBJ whole genome shotgun (WGS) entry which is preliminary data.</text>
</comment>
<dbReference type="Pfam" id="PF07714">
    <property type="entry name" value="PK_Tyr_Ser-Thr"/>
    <property type="match status" value="1"/>
</dbReference>
<dbReference type="InterPro" id="IPR001245">
    <property type="entry name" value="Ser-Thr/Tyr_kinase_cat_dom"/>
</dbReference>
<dbReference type="InterPro" id="IPR000719">
    <property type="entry name" value="Prot_kinase_dom"/>
</dbReference>
<feature type="binding site" evidence="4">
    <location>
        <position position="137"/>
    </location>
    <ligand>
        <name>ATP</name>
        <dbReference type="ChEBI" id="CHEBI:30616"/>
    </ligand>
</feature>
<dbReference type="InterPro" id="IPR050198">
    <property type="entry name" value="Non-receptor_tyrosine_kinases"/>
</dbReference>
<evidence type="ECO:0000259" key="5">
    <source>
        <dbReference type="PROSITE" id="PS50011"/>
    </source>
</evidence>
<keyword evidence="7" id="KW-1185">Reference proteome</keyword>
<protein>
    <recommendedName>
        <fullName evidence="5">Protein kinase domain-containing protein</fullName>
    </recommendedName>
</protein>
<dbReference type="PROSITE" id="PS50011">
    <property type="entry name" value="PROTEIN_KINASE_DOM"/>
    <property type="match status" value="1"/>
</dbReference>